<dbReference type="PANTHER" id="PTHR10039">
    <property type="entry name" value="AMELOGENIN"/>
    <property type="match status" value="1"/>
</dbReference>
<evidence type="ECO:0000259" key="2">
    <source>
        <dbReference type="Pfam" id="PF24883"/>
    </source>
</evidence>
<proteinExistence type="predicted"/>
<keyword evidence="4" id="KW-1185">Reference proteome</keyword>
<feature type="domain" description="Nephrocystin 3-like N-terminal" evidence="2">
    <location>
        <begin position="74"/>
        <end position="238"/>
    </location>
</feature>
<accession>A0A5C3L019</accession>
<dbReference type="EMBL" id="ML210178">
    <property type="protein sequence ID" value="TFK26117.1"/>
    <property type="molecule type" value="Genomic_DNA"/>
</dbReference>
<dbReference type="InterPro" id="IPR027417">
    <property type="entry name" value="P-loop_NTPase"/>
</dbReference>
<reference evidence="3 4" key="1">
    <citation type="journal article" date="2019" name="Nat. Ecol. Evol.">
        <title>Megaphylogeny resolves global patterns of mushroom evolution.</title>
        <authorList>
            <person name="Varga T."/>
            <person name="Krizsan K."/>
            <person name="Foldi C."/>
            <person name="Dima B."/>
            <person name="Sanchez-Garcia M."/>
            <person name="Sanchez-Ramirez S."/>
            <person name="Szollosi G.J."/>
            <person name="Szarkandi J.G."/>
            <person name="Papp V."/>
            <person name="Albert L."/>
            <person name="Andreopoulos W."/>
            <person name="Angelini C."/>
            <person name="Antonin V."/>
            <person name="Barry K.W."/>
            <person name="Bougher N.L."/>
            <person name="Buchanan P."/>
            <person name="Buyck B."/>
            <person name="Bense V."/>
            <person name="Catcheside P."/>
            <person name="Chovatia M."/>
            <person name="Cooper J."/>
            <person name="Damon W."/>
            <person name="Desjardin D."/>
            <person name="Finy P."/>
            <person name="Geml J."/>
            <person name="Haridas S."/>
            <person name="Hughes K."/>
            <person name="Justo A."/>
            <person name="Karasinski D."/>
            <person name="Kautmanova I."/>
            <person name="Kiss B."/>
            <person name="Kocsube S."/>
            <person name="Kotiranta H."/>
            <person name="LaButti K.M."/>
            <person name="Lechner B.E."/>
            <person name="Liimatainen K."/>
            <person name="Lipzen A."/>
            <person name="Lukacs Z."/>
            <person name="Mihaltcheva S."/>
            <person name="Morgado L.N."/>
            <person name="Niskanen T."/>
            <person name="Noordeloos M.E."/>
            <person name="Ohm R.A."/>
            <person name="Ortiz-Santana B."/>
            <person name="Ovrebo C."/>
            <person name="Racz N."/>
            <person name="Riley R."/>
            <person name="Savchenko A."/>
            <person name="Shiryaev A."/>
            <person name="Soop K."/>
            <person name="Spirin V."/>
            <person name="Szebenyi C."/>
            <person name="Tomsovsky M."/>
            <person name="Tulloss R.E."/>
            <person name="Uehling J."/>
            <person name="Grigoriev I.V."/>
            <person name="Vagvolgyi C."/>
            <person name="Papp T."/>
            <person name="Martin F.M."/>
            <person name="Miettinen O."/>
            <person name="Hibbett D.S."/>
            <person name="Nagy L.G."/>
        </authorList>
    </citation>
    <scope>NUCLEOTIDE SEQUENCE [LARGE SCALE GENOMIC DNA]</scope>
    <source>
        <strain evidence="3 4">CBS 121175</strain>
    </source>
</reference>
<gene>
    <name evidence="3" type="ORF">FA15DRAFT_311089</name>
</gene>
<evidence type="ECO:0000313" key="3">
    <source>
        <dbReference type="EMBL" id="TFK26117.1"/>
    </source>
</evidence>
<dbReference type="Proteomes" id="UP000307440">
    <property type="component" value="Unassembled WGS sequence"/>
</dbReference>
<dbReference type="AlphaFoldDB" id="A0A5C3L019"/>
<protein>
    <recommendedName>
        <fullName evidence="2">Nephrocystin 3-like N-terminal domain-containing protein</fullName>
    </recommendedName>
</protein>
<evidence type="ECO:0000313" key="4">
    <source>
        <dbReference type="Proteomes" id="UP000307440"/>
    </source>
</evidence>
<evidence type="ECO:0000256" key="1">
    <source>
        <dbReference type="ARBA" id="ARBA00022737"/>
    </source>
</evidence>
<dbReference type="STRING" id="230819.A0A5C3L019"/>
<dbReference type="Pfam" id="PF24883">
    <property type="entry name" value="NPHP3_N"/>
    <property type="match status" value="1"/>
</dbReference>
<dbReference type="Gene3D" id="3.40.50.300">
    <property type="entry name" value="P-loop containing nucleotide triphosphate hydrolases"/>
    <property type="match status" value="1"/>
</dbReference>
<keyword evidence="1" id="KW-0677">Repeat</keyword>
<sequence>MPFFPNSSGVEVLGSTLVDNSSNVYINVQTERTERDDISALLKFVAPEAIQDDKEREDAPRCKEDTRQEVLTDILQWLRRPYGGEDPTDILWLTGFMGTGKTAIAQTLAEACAEEKTLAAVFFFSYRLQKSNNHSRLIPTLAYQLTLKIPRAKRFIIDAVSRDPLHPRKNLRSQMESLILQPLEQARQEKPGEKWPNTIIIDGLDECEDEVQQAAVLKLIHECLETGRFPFRVVIASRREKEIREYFEGKGRQRTRQIDLGSYDANPDIELFLRQSFADKHAKDESGSPWPSNEDIDALVRMSSGQFVFASMVLKYVNDPTSYHSESHLQEVLALSSKRNGSSESLAPFTPLDELYASILNKSPSPSESALAIVIISKLSSLHWRPVFASEANRLLESRSNECKRLFDRLHSILFVPLPDQVSTSSYRVYHKSLVDFLTDRRPFRREIQKNLYVPDVVVHTAICKRYLNMYARKPFSLPMTLPQVLISLQSQQQLPTLRFHQSALLGTLRAQTSRMKSFEPYSKVPT</sequence>
<dbReference type="SUPFAM" id="SSF52540">
    <property type="entry name" value="P-loop containing nucleoside triphosphate hydrolases"/>
    <property type="match status" value="1"/>
</dbReference>
<organism evidence="3 4">
    <name type="scientific">Coprinopsis marcescibilis</name>
    <name type="common">Agaric fungus</name>
    <name type="synonym">Psathyrella marcescibilis</name>
    <dbReference type="NCBI Taxonomy" id="230819"/>
    <lineage>
        <taxon>Eukaryota</taxon>
        <taxon>Fungi</taxon>
        <taxon>Dikarya</taxon>
        <taxon>Basidiomycota</taxon>
        <taxon>Agaricomycotina</taxon>
        <taxon>Agaricomycetes</taxon>
        <taxon>Agaricomycetidae</taxon>
        <taxon>Agaricales</taxon>
        <taxon>Agaricineae</taxon>
        <taxon>Psathyrellaceae</taxon>
        <taxon>Coprinopsis</taxon>
    </lineage>
</organism>
<dbReference type="PANTHER" id="PTHR10039:SF17">
    <property type="entry name" value="FUNGAL STAND N-TERMINAL GOODBYE DOMAIN-CONTAINING PROTEIN-RELATED"/>
    <property type="match status" value="1"/>
</dbReference>
<name>A0A5C3L019_COPMA</name>
<dbReference type="OrthoDB" id="3014077at2759"/>
<dbReference type="InterPro" id="IPR056884">
    <property type="entry name" value="NPHP3-like_N"/>
</dbReference>